<organism evidence="1">
    <name type="scientific">marine sediment metagenome</name>
    <dbReference type="NCBI Taxonomy" id="412755"/>
    <lineage>
        <taxon>unclassified sequences</taxon>
        <taxon>metagenomes</taxon>
        <taxon>ecological metagenomes</taxon>
    </lineage>
</organism>
<evidence type="ECO:0000313" key="1">
    <source>
        <dbReference type="EMBL" id="KKL60037.1"/>
    </source>
</evidence>
<dbReference type="AlphaFoldDB" id="A0A0F9G9Z3"/>
<proteinExistence type="predicted"/>
<protein>
    <submittedName>
        <fullName evidence="1">Uncharacterized protein</fullName>
    </submittedName>
</protein>
<sequence>MELELTFYGCLCATAIFAINDVIADSSDFGSQEDEAFDKVEDYACGNMRFTRVDSTPEILKKYKITEDNYNTIADKLTEGLSFGCCGWCV</sequence>
<gene>
    <name evidence="1" type="ORF">LCGC14_2209360</name>
</gene>
<comment type="caution">
    <text evidence="1">The sequence shown here is derived from an EMBL/GenBank/DDBJ whole genome shotgun (WGS) entry which is preliminary data.</text>
</comment>
<name>A0A0F9G9Z3_9ZZZZ</name>
<dbReference type="EMBL" id="LAZR01029286">
    <property type="protein sequence ID" value="KKL60037.1"/>
    <property type="molecule type" value="Genomic_DNA"/>
</dbReference>
<accession>A0A0F9G9Z3</accession>
<reference evidence="1" key="1">
    <citation type="journal article" date="2015" name="Nature">
        <title>Complex archaea that bridge the gap between prokaryotes and eukaryotes.</title>
        <authorList>
            <person name="Spang A."/>
            <person name="Saw J.H."/>
            <person name="Jorgensen S.L."/>
            <person name="Zaremba-Niedzwiedzka K."/>
            <person name="Martijn J."/>
            <person name="Lind A.E."/>
            <person name="van Eijk R."/>
            <person name="Schleper C."/>
            <person name="Guy L."/>
            <person name="Ettema T.J."/>
        </authorList>
    </citation>
    <scope>NUCLEOTIDE SEQUENCE</scope>
</reference>